<evidence type="ECO:0000313" key="2">
    <source>
        <dbReference type="Proteomes" id="UP000326924"/>
    </source>
</evidence>
<comment type="caution">
    <text evidence="1">The sequence shown here is derived from an EMBL/GenBank/DDBJ whole genome shotgun (WGS) entry which is preliminary data.</text>
</comment>
<gene>
    <name evidence="1" type="ORF">FN846DRAFT_1013367</name>
</gene>
<protein>
    <submittedName>
        <fullName evidence="1">Uncharacterized protein</fullName>
    </submittedName>
</protein>
<dbReference type="Proteomes" id="UP000326924">
    <property type="component" value="Unassembled WGS sequence"/>
</dbReference>
<sequence length="218" mass="24223">MGWSWDLYGPEKLKEVSISMDVTTIKFYLHQSSVAVTRAAASRDRWTSKALHLGRSKGVYDAELFGIAIGFELALKNLTSSNGIVRLFTVAQAAFRRLKGERADNGVPGHKEVLGDDLADELAKNAAYDSSKALPPHEASVTALARLARCITEAKTFDREAWHCTLKNSGIPLSAETRRSSDGPYLLKTDCRTDDKCWWCDKGAVQTRELLFKQEVEK</sequence>
<keyword evidence="2" id="KW-1185">Reference proteome</keyword>
<dbReference type="OrthoDB" id="3261222at2759"/>
<proteinExistence type="predicted"/>
<dbReference type="EMBL" id="VXIS01000086">
    <property type="protein sequence ID" value="KAA8906719.1"/>
    <property type="molecule type" value="Genomic_DNA"/>
</dbReference>
<dbReference type="InParanoid" id="A0A5J5EXP5"/>
<accession>A0A5J5EXP5</accession>
<dbReference type="AlphaFoldDB" id="A0A5J5EXP5"/>
<organism evidence="1 2">
    <name type="scientific">Sphaerosporella brunnea</name>
    <dbReference type="NCBI Taxonomy" id="1250544"/>
    <lineage>
        <taxon>Eukaryota</taxon>
        <taxon>Fungi</taxon>
        <taxon>Dikarya</taxon>
        <taxon>Ascomycota</taxon>
        <taxon>Pezizomycotina</taxon>
        <taxon>Pezizomycetes</taxon>
        <taxon>Pezizales</taxon>
        <taxon>Pyronemataceae</taxon>
        <taxon>Sphaerosporella</taxon>
    </lineage>
</organism>
<reference evidence="1 2" key="1">
    <citation type="submission" date="2019-09" db="EMBL/GenBank/DDBJ databases">
        <title>Draft genome of the ectomycorrhizal ascomycete Sphaerosporella brunnea.</title>
        <authorList>
            <consortium name="DOE Joint Genome Institute"/>
            <person name="Benucci G.M."/>
            <person name="Marozzi G."/>
            <person name="Antonielli L."/>
            <person name="Sanchez S."/>
            <person name="Marco P."/>
            <person name="Wang X."/>
            <person name="Falini L.B."/>
            <person name="Barry K."/>
            <person name="Haridas S."/>
            <person name="Lipzen A."/>
            <person name="Labutti K."/>
            <person name="Grigoriev I.V."/>
            <person name="Murat C."/>
            <person name="Martin F."/>
            <person name="Albertini E."/>
            <person name="Donnini D."/>
            <person name="Bonito G."/>
        </authorList>
    </citation>
    <scope>NUCLEOTIDE SEQUENCE [LARGE SCALE GENOMIC DNA]</scope>
    <source>
        <strain evidence="1 2">Sb_GMNB300</strain>
    </source>
</reference>
<name>A0A5J5EXP5_9PEZI</name>
<evidence type="ECO:0000313" key="1">
    <source>
        <dbReference type="EMBL" id="KAA8906719.1"/>
    </source>
</evidence>